<proteinExistence type="predicted"/>
<dbReference type="GO" id="GO:0000062">
    <property type="term" value="F:fatty-acyl-CoA binding"/>
    <property type="evidence" value="ECO:0007669"/>
    <property type="project" value="InterPro"/>
</dbReference>
<evidence type="ECO:0000313" key="3">
    <source>
        <dbReference type="Proteomes" id="UP000281549"/>
    </source>
</evidence>
<dbReference type="SUPFAM" id="SSF47027">
    <property type="entry name" value="Acyl-CoA binding protein"/>
    <property type="match status" value="1"/>
</dbReference>
<dbReference type="Pfam" id="PF00887">
    <property type="entry name" value="ACBP"/>
    <property type="match status" value="1"/>
</dbReference>
<dbReference type="EMBL" id="ML006583">
    <property type="protein sequence ID" value="RKP16406.1"/>
    <property type="molecule type" value="Genomic_DNA"/>
</dbReference>
<organism evidence="2 3">
    <name type="scientific">Rozella allomycis (strain CSF55)</name>
    <dbReference type="NCBI Taxonomy" id="988480"/>
    <lineage>
        <taxon>Eukaryota</taxon>
        <taxon>Fungi</taxon>
        <taxon>Fungi incertae sedis</taxon>
        <taxon>Cryptomycota</taxon>
        <taxon>Cryptomycota incertae sedis</taxon>
        <taxon>Rozella</taxon>
    </lineage>
</organism>
<gene>
    <name evidence="2" type="ORF">ROZALSC1DRAFT_25316</name>
</gene>
<dbReference type="Proteomes" id="UP000281549">
    <property type="component" value="Unassembled WGS sequence"/>
</dbReference>
<dbReference type="PROSITE" id="PS51228">
    <property type="entry name" value="ACB_2"/>
    <property type="match status" value="1"/>
</dbReference>
<evidence type="ECO:0000259" key="1">
    <source>
        <dbReference type="PROSITE" id="PS51228"/>
    </source>
</evidence>
<evidence type="ECO:0000313" key="2">
    <source>
        <dbReference type="EMBL" id="RKP16406.1"/>
    </source>
</evidence>
<protein>
    <recommendedName>
        <fullName evidence="1">ACB domain-containing protein</fullName>
    </recommendedName>
</protein>
<dbReference type="InterPro" id="IPR035984">
    <property type="entry name" value="Acyl-CoA-binding_sf"/>
</dbReference>
<dbReference type="Gene3D" id="1.20.80.10">
    <property type="match status" value="1"/>
</dbReference>
<name>A0A4P9YB30_ROZAC</name>
<reference evidence="3" key="1">
    <citation type="journal article" date="2018" name="Nat. Microbiol.">
        <title>Leveraging single-cell genomics to expand the fungal tree of life.</title>
        <authorList>
            <person name="Ahrendt S.R."/>
            <person name="Quandt C.A."/>
            <person name="Ciobanu D."/>
            <person name="Clum A."/>
            <person name="Salamov A."/>
            <person name="Andreopoulos B."/>
            <person name="Cheng J.F."/>
            <person name="Woyke T."/>
            <person name="Pelin A."/>
            <person name="Henrissat B."/>
            <person name="Reynolds N.K."/>
            <person name="Benny G.L."/>
            <person name="Smith M.E."/>
            <person name="James T.Y."/>
            <person name="Grigoriev I.V."/>
        </authorList>
    </citation>
    <scope>NUCLEOTIDE SEQUENCE [LARGE SCALE GENOMIC DNA]</scope>
    <source>
        <strain evidence="3">CSF55</strain>
    </source>
</reference>
<dbReference type="InterPro" id="IPR000582">
    <property type="entry name" value="Acyl-CoA-binding_protein"/>
</dbReference>
<feature type="domain" description="ACB" evidence="1">
    <location>
        <begin position="1"/>
        <end position="83"/>
    </location>
</feature>
<dbReference type="InterPro" id="IPR014352">
    <property type="entry name" value="FERM/acyl-CoA-bd_prot_sf"/>
</dbReference>
<sequence>MVEINDDGTSLEPLFLIACSFISNRCFPISDSDSLILYSYPPLYDVVKRNRFEAWQSLGDLSREDSMKRYIALVIKLGDIYLSKNDAEWKKDFNEMKSVWEREYSDKALFILPGYESEEDEDDEQNYYLRTSNRKY</sequence>
<accession>A0A4P9YB30</accession>
<dbReference type="AlphaFoldDB" id="A0A4P9YB30"/>